<evidence type="ECO:0000256" key="1">
    <source>
        <dbReference type="SAM" id="Phobius"/>
    </source>
</evidence>
<feature type="transmembrane region" description="Helical" evidence="1">
    <location>
        <begin position="125"/>
        <end position="146"/>
    </location>
</feature>
<comment type="caution">
    <text evidence="2">The sequence shown here is derived from an EMBL/GenBank/DDBJ whole genome shotgun (WGS) entry which is preliminary data.</text>
</comment>
<keyword evidence="1" id="KW-0472">Membrane</keyword>
<gene>
    <name evidence="2" type="ORF">GCM10009751_26630</name>
</gene>
<feature type="transmembrane region" description="Helical" evidence="1">
    <location>
        <begin position="97"/>
        <end position="119"/>
    </location>
</feature>
<sequence length="304" mass="33102">MVSPRRRLSASMVTPLIPVSASIARPSSSHLSFDAAGIALTSGHDRTIPYGMEELPMPRARNSRYHRAVNPTPGVPAPTTPAFSPDAHRLDLGRTGLLAVVVGTVLTGLLTWGCLTVVLDPSQGAARWVGVFFTLLFGGLTVLFLVGARRVAAPHGVVVDLEGIWFWHGKEWDLVRWTETARAGVSFELPPSMPSTSVQGHLTGIATDKAMELLKMTNKRRTALEITPASAGLFAAHPRLARYRKADPQPIQGLLAERWYVPAVPGYHSWRDLMTAGERFGGQVWTGFFQRPWGSIGTGWVQKP</sequence>
<name>A0ABN2NGW5_9MICO</name>
<dbReference type="Proteomes" id="UP001501094">
    <property type="component" value="Unassembled WGS sequence"/>
</dbReference>
<keyword evidence="1" id="KW-0812">Transmembrane</keyword>
<evidence type="ECO:0000313" key="2">
    <source>
        <dbReference type="EMBL" id="GAA1867101.1"/>
    </source>
</evidence>
<proteinExistence type="predicted"/>
<accession>A0ABN2NGW5</accession>
<keyword evidence="1" id="KW-1133">Transmembrane helix</keyword>
<protein>
    <submittedName>
        <fullName evidence="2">Uncharacterized protein</fullName>
    </submittedName>
</protein>
<organism evidence="2 3">
    <name type="scientific">Myceligenerans crystallogenes</name>
    <dbReference type="NCBI Taxonomy" id="316335"/>
    <lineage>
        <taxon>Bacteria</taxon>
        <taxon>Bacillati</taxon>
        <taxon>Actinomycetota</taxon>
        <taxon>Actinomycetes</taxon>
        <taxon>Micrococcales</taxon>
        <taxon>Promicromonosporaceae</taxon>
        <taxon>Myceligenerans</taxon>
    </lineage>
</organism>
<dbReference type="EMBL" id="BAAANL010000005">
    <property type="protein sequence ID" value="GAA1867101.1"/>
    <property type="molecule type" value="Genomic_DNA"/>
</dbReference>
<reference evidence="2 3" key="1">
    <citation type="journal article" date="2019" name="Int. J. Syst. Evol. Microbiol.">
        <title>The Global Catalogue of Microorganisms (GCM) 10K type strain sequencing project: providing services to taxonomists for standard genome sequencing and annotation.</title>
        <authorList>
            <consortium name="The Broad Institute Genomics Platform"/>
            <consortium name="The Broad Institute Genome Sequencing Center for Infectious Disease"/>
            <person name="Wu L."/>
            <person name="Ma J."/>
        </authorList>
    </citation>
    <scope>NUCLEOTIDE SEQUENCE [LARGE SCALE GENOMIC DNA]</scope>
    <source>
        <strain evidence="2 3">JCM 14326</strain>
    </source>
</reference>
<evidence type="ECO:0000313" key="3">
    <source>
        <dbReference type="Proteomes" id="UP001501094"/>
    </source>
</evidence>
<keyword evidence="3" id="KW-1185">Reference proteome</keyword>